<dbReference type="RefSeq" id="WP_115450245.1">
    <property type="nucleotide sequence ID" value="NZ_QNQT01000001.1"/>
</dbReference>
<evidence type="ECO:0008006" key="4">
    <source>
        <dbReference type="Google" id="ProtNLM"/>
    </source>
</evidence>
<name>A0A3D8GVD2_9BACI</name>
<dbReference type="OrthoDB" id="2846131at2"/>
<organism evidence="2 3">
    <name type="scientific">Neobacillus piezotolerans</name>
    <dbReference type="NCBI Taxonomy" id="2259171"/>
    <lineage>
        <taxon>Bacteria</taxon>
        <taxon>Bacillati</taxon>
        <taxon>Bacillota</taxon>
        <taxon>Bacilli</taxon>
        <taxon>Bacillales</taxon>
        <taxon>Bacillaceae</taxon>
        <taxon>Neobacillus</taxon>
    </lineage>
</organism>
<keyword evidence="1" id="KW-1133">Transmembrane helix</keyword>
<protein>
    <recommendedName>
        <fullName evidence="4">DUF4367 domain-containing protein</fullName>
    </recommendedName>
</protein>
<keyword evidence="1" id="KW-0812">Transmembrane</keyword>
<keyword evidence="1" id="KW-0472">Membrane</keyword>
<dbReference type="AlphaFoldDB" id="A0A3D8GVD2"/>
<sequence length="202" mass="23283">MRPLTNEEIQKELNSFPRLSLNHAAKVRIGASLNRADSPLRKRIIFFPAALSFAVLAFLFIGLSAFVVSSITGNGLFFGLGSAPGEKFSIDPMDKFTIERISDDIVEFYVNGRKAGGIEVMTEKEMHKNIAKQNRFEDTARPGFQYPVRFTLDHQKTDEAMQIRHYFFLSEKSKLRYHVYFYYNKIDHSDAEKIARTFRINE</sequence>
<gene>
    <name evidence="2" type="ORF">DRW41_01785</name>
</gene>
<evidence type="ECO:0000313" key="2">
    <source>
        <dbReference type="EMBL" id="RDU38322.1"/>
    </source>
</evidence>
<evidence type="ECO:0000256" key="1">
    <source>
        <dbReference type="SAM" id="Phobius"/>
    </source>
</evidence>
<accession>A0A3D8GVD2</accession>
<dbReference type="EMBL" id="QNQT01000001">
    <property type="protein sequence ID" value="RDU38322.1"/>
    <property type="molecule type" value="Genomic_DNA"/>
</dbReference>
<reference evidence="2 3" key="1">
    <citation type="submission" date="2018-07" db="EMBL/GenBank/DDBJ databases">
        <title>Bacillus sp. YLB-04 draft genome sequence.</title>
        <authorList>
            <person name="Yu L."/>
            <person name="Tang X."/>
        </authorList>
    </citation>
    <scope>NUCLEOTIDE SEQUENCE [LARGE SCALE GENOMIC DNA]</scope>
    <source>
        <strain evidence="2 3">YLB-04</strain>
    </source>
</reference>
<comment type="caution">
    <text evidence="2">The sequence shown here is derived from an EMBL/GenBank/DDBJ whole genome shotgun (WGS) entry which is preliminary data.</text>
</comment>
<proteinExistence type="predicted"/>
<feature type="transmembrane region" description="Helical" evidence="1">
    <location>
        <begin position="44"/>
        <end position="68"/>
    </location>
</feature>
<keyword evidence="3" id="KW-1185">Reference proteome</keyword>
<dbReference type="Proteomes" id="UP000257144">
    <property type="component" value="Unassembled WGS sequence"/>
</dbReference>
<evidence type="ECO:0000313" key="3">
    <source>
        <dbReference type="Proteomes" id="UP000257144"/>
    </source>
</evidence>